<dbReference type="InterPro" id="IPR011701">
    <property type="entry name" value="MFS"/>
</dbReference>
<dbReference type="Pfam" id="PF07690">
    <property type="entry name" value="MFS_1"/>
    <property type="match status" value="1"/>
</dbReference>
<keyword evidence="2" id="KW-0813">Transport</keyword>
<feature type="signal peptide" evidence="8">
    <location>
        <begin position="1"/>
        <end position="26"/>
    </location>
</feature>
<dbReference type="Proteomes" id="UP000494040">
    <property type="component" value="Unassembled WGS sequence"/>
</dbReference>
<proteinExistence type="predicted"/>
<dbReference type="InterPro" id="IPR050382">
    <property type="entry name" value="MFS_Na/Anion_cotransporter"/>
</dbReference>
<reference evidence="10" key="1">
    <citation type="submission" date="2022-01" db="UniProtKB">
        <authorList>
            <consortium name="EnsemblMetazoa"/>
        </authorList>
    </citation>
    <scope>IDENTIFICATION</scope>
</reference>
<evidence type="ECO:0000256" key="6">
    <source>
        <dbReference type="ARBA" id="ARBA00023136"/>
    </source>
</evidence>
<dbReference type="Gene3D" id="1.20.1250.20">
    <property type="entry name" value="MFS general substrate transporter like domains"/>
    <property type="match status" value="2"/>
</dbReference>
<feature type="transmembrane region" description="Helical" evidence="7">
    <location>
        <begin position="191"/>
        <end position="211"/>
    </location>
</feature>
<keyword evidence="11" id="KW-1185">Reference proteome</keyword>
<feature type="transmembrane region" description="Helical" evidence="7">
    <location>
        <begin position="351"/>
        <end position="370"/>
    </location>
</feature>
<feature type="transmembrane region" description="Helical" evidence="7">
    <location>
        <begin position="416"/>
        <end position="436"/>
    </location>
</feature>
<sequence>MGKRHLIAVVCCLGLTISYLMRFCLALAITEMTNTTFTKEDPNSCPYPEPKQNTTIHAQYTWSEHQQGLILSSFFWGYVVTPIPGGLLSERFGGKTVFGGGVILTGVFTMLTPYFVYSWDWMGLIVTRVGVGLSQGVIYAALHSLVAHWIPLEERGTWGTLVFSGSHLGNTISMVATGQLIYKFGRWEMVFYLYGVLSVVWAVVFTVTVYSTPDDHTGLSKEERTLLEMYAAQIRKRKNNRETPWKRILKSNPVWAIVIAMVGHDWGMFALVTDIPKYMKCVLHFNIRQNGDYLGIGYSLLWFTSILSGMAVDVINKKKIVSLTTNRKILATIGSSFGLIGASYSGCNVHVAMTCLIVGMALMGCFYPSLKVNPIDLAPNYAGTVAALSHSIGGLSGIVIPYIVSSLTPNGFLMEWRHVFWITFLVILSTNAVFCLQGSAEIQPWNDNFESLPLLSDYELTPRRSKK</sequence>
<accession>A0A8I6RQU1</accession>
<evidence type="ECO:0000259" key="9">
    <source>
        <dbReference type="PROSITE" id="PS50850"/>
    </source>
</evidence>
<dbReference type="OrthoDB" id="2985014at2759"/>
<dbReference type="GO" id="GO:0016020">
    <property type="term" value="C:membrane"/>
    <property type="evidence" value="ECO:0007669"/>
    <property type="project" value="UniProtKB-SubCell"/>
</dbReference>
<dbReference type="GO" id="GO:0015293">
    <property type="term" value="F:symporter activity"/>
    <property type="evidence" value="ECO:0007669"/>
    <property type="project" value="UniProtKB-KW"/>
</dbReference>
<comment type="subcellular location">
    <subcellularLocation>
        <location evidence="1">Membrane</location>
        <topology evidence="1">Multi-pass membrane protein</topology>
    </subcellularLocation>
</comment>
<evidence type="ECO:0000256" key="8">
    <source>
        <dbReference type="SAM" id="SignalP"/>
    </source>
</evidence>
<dbReference type="SUPFAM" id="SSF103473">
    <property type="entry name" value="MFS general substrate transporter"/>
    <property type="match status" value="1"/>
</dbReference>
<dbReference type="GO" id="GO:0006820">
    <property type="term" value="P:monoatomic anion transport"/>
    <property type="evidence" value="ECO:0007669"/>
    <property type="project" value="TreeGrafter"/>
</dbReference>
<dbReference type="PANTHER" id="PTHR11662:SF415">
    <property type="entry name" value="AT30085P-RELATED"/>
    <property type="match status" value="1"/>
</dbReference>
<evidence type="ECO:0000256" key="4">
    <source>
        <dbReference type="ARBA" id="ARBA00022847"/>
    </source>
</evidence>
<feature type="transmembrane region" description="Helical" evidence="7">
    <location>
        <begin position="293"/>
        <end position="316"/>
    </location>
</feature>
<evidence type="ECO:0000256" key="2">
    <source>
        <dbReference type="ARBA" id="ARBA00022448"/>
    </source>
</evidence>
<keyword evidence="5 7" id="KW-1133">Transmembrane helix</keyword>
<dbReference type="PANTHER" id="PTHR11662">
    <property type="entry name" value="SOLUTE CARRIER FAMILY 17"/>
    <property type="match status" value="1"/>
</dbReference>
<keyword evidence="3 7" id="KW-0812">Transmembrane</keyword>
<dbReference type="InterPro" id="IPR036259">
    <property type="entry name" value="MFS_trans_sf"/>
</dbReference>
<dbReference type="RefSeq" id="XP_014248409.1">
    <property type="nucleotide sequence ID" value="XM_014392923.2"/>
</dbReference>
<protein>
    <recommendedName>
        <fullName evidence="9">Major facilitator superfamily (MFS) profile domain-containing protein</fullName>
    </recommendedName>
</protein>
<evidence type="ECO:0000313" key="11">
    <source>
        <dbReference type="Proteomes" id="UP000494040"/>
    </source>
</evidence>
<dbReference type="FunFam" id="1.20.1250.20:FF:000003">
    <property type="entry name" value="Solute carrier family 17 member 3"/>
    <property type="match status" value="1"/>
</dbReference>
<dbReference type="EnsemblMetazoa" id="XM_014392923.2">
    <property type="protein sequence ID" value="XP_014248409.1"/>
    <property type="gene ID" value="LOC106666045"/>
</dbReference>
<keyword evidence="6 7" id="KW-0472">Membrane</keyword>
<dbReference type="PROSITE" id="PS50850">
    <property type="entry name" value="MFS"/>
    <property type="match status" value="1"/>
</dbReference>
<dbReference type="InterPro" id="IPR020846">
    <property type="entry name" value="MFS_dom"/>
</dbReference>
<dbReference type="AlphaFoldDB" id="A0A8I6RQU1"/>
<keyword evidence="8" id="KW-0732">Signal</keyword>
<feature type="domain" description="Major facilitator superfamily (MFS) profile" evidence="9">
    <location>
        <begin position="7"/>
        <end position="441"/>
    </location>
</feature>
<dbReference type="GeneID" id="106666045"/>
<feature type="transmembrane region" description="Helical" evidence="7">
    <location>
        <begin position="382"/>
        <end position="404"/>
    </location>
</feature>
<evidence type="ECO:0000313" key="10">
    <source>
        <dbReference type="EnsemblMetazoa" id="XP_014248409.1"/>
    </source>
</evidence>
<feature type="transmembrane region" description="Helical" evidence="7">
    <location>
        <begin position="97"/>
        <end position="117"/>
    </location>
</feature>
<evidence type="ECO:0000256" key="5">
    <source>
        <dbReference type="ARBA" id="ARBA00022989"/>
    </source>
</evidence>
<keyword evidence="4" id="KW-0769">Symport</keyword>
<evidence type="ECO:0000256" key="7">
    <source>
        <dbReference type="SAM" id="Phobius"/>
    </source>
</evidence>
<organism evidence="10 11">
    <name type="scientific">Cimex lectularius</name>
    <name type="common">Bed bug</name>
    <name type="synonym">Acanthia lectularia</name>
    <dbReference type="NCBI Taxonomy" id="79782"/>
    <lineage>
        <taxon>Eukaryota</taxon>
        <taxon>Metazoa</taxon>
        <taxon>Ecdysozoa</taxon>
        <taxon>Arthropoda</taxon>
        <taxon>Hexapoda</taxon>
        <taxon>Insecta</taxon>
        <taxon>Pterygota</taxon>
        <taxon>Neoptera</taxon>
        <taxon>Paraneoptera</taxon>
        <taxon>Hemiptera</taxon>
        <taxon>Heteroptera</taxon>
        <taxon>Panheteroptera</taxon>
        <taxon>Cimicomorpha</taxon>
        <taxon>Cimicidae</taxon>
        <taxon>Cimex</taxon>
    </lineage>
</organism>
<dbReference type="FunFam" id="1.20.1250.20:FF:000423">
    <property type="entry name" value="Putative inorganic phosphate cotransporter-like Protein"/>
    <property type="match status" value="1"/>
</dbReference>
<feature type="chain" id="PRO_5035179328" description="Major facilitator superfamily (MFS) profile domain-containing protein" evidence="8">
    <location>
        <begin position="27"/>
        <end position="467"/>
    </location>
</feature>
<evidence type="ECO:0000256" key="1">
    <source>
        <dbReference type="ARBA" id="ARBA00004141"/>
    </source>
</evidence>
<name>A0A8I6RQU1_CIMLE</name>
<feature type="transmembrane region" description="Helical" evidence="7">
    <location>
        <begin position="129"/>
        <end position="150"/>
    </location>
</feature>
<evidence type="ECO:0000256" key="3">
    <source>
        <dbReference type="ARBA" id="ARBA00022692"/>
    </source>
</evidence>
<feature type="transmembrane region" description="Helical" evidence="7">
    <location>
        <begin position="254"/>
        <end position="273"/>
    </location>
</feature>